<reference evidence="2 3" key="1">
    <citation type="submission" date="2021-06" db="EMBL/GenBank/DDBJ databases">
        <authorList>
            <person name="Kallberg Y."/>
            <person name="Tangrot J."/>
            <person name="Rosling A."/>
        </authorList>
    </citation>
    <scope>NUCLEOTIDE SEQUENCE [LARGE SCALE GENOMIC DNA]</scope>
    <source>
        <strain evidence="2 3">120-4 pot B 10/14</strain>
    </source>
</reference>
<name>A0ABN7UN03_GIGMA</name>
<dbReference type="PANTHER" id="PTHR32085">
    <property type="entry name" value="PROTEIN CSF1"/>
    <property type="match status" value="1"/>
</dbReference>
<evidence type="ECO:0000256" key="1">
    <source>
        <dbReference type="SAM" id="MobiDB-lite"/>
    </source>
</evidence>
<dbReference type="Proteomes" id="UP000789901">
    <property type="component" value="Unassembled WGS sequence"/>
</dbReference>
<dbReference type="PANTHER" id="PTHR32085:SF3">
    <property type="entry name" value="PROTEIN CSF1"/>
    <property type="match status" value="1"/>
</dbReference>
<keyword evidence="3" id="KW-1185">Reference proteome</keyword>
<evidence type="ECO:0000313" key="2">
    <source>
        <dbReference type="EMBL" id="CAG8636725.1"/>
    </source>
</evidence>
<proteinExistence type="predicted"/>
<organism evidence="2 3">
    <name type="scientific">Gigaspora margarita</name>
    <dbReference type="NCBI Taxonomy" id="4874"/>
    <lineage>
        <taxon>Eukaryota</taxon>
        <taxon>Fungi</taxon>
        <taxon>Fungi incertae sedis</taxon>
        <taxon>Mucoromycota</taxon>
        <taxon>Glomeromycotina</taxon>
        <taxon>Glomeromycetes</taxon>
        <taxon>Diversisporales</taxon>
        <taxon>Gigasporaceae</taxon>
        <taxon>Gigaspora</taxon>
    </lineage>
</organism>
<feature type="region of interest" description="Disordered" evidence="1">
    <location>
        <begin position="383"/>
        <end position="404"/>
    </location>
</feature>
<comment type="caution">
    <text evidence="2">The sequence shown here is derived from an EMBL/GenBank/DDBJ whole genome shotgun (WGS) entry which is preliminary data.</text>
</comment>
<gene>
    <name evidence="2" type="ORF">GMARGA_LOCUS8624</name>
</gene>
<sequence length="404" mass="45207">MDLTISPLTWTLGSDPNMKTTSKSRLSKEYTNYLFIDDLNIHAHQLFGPLPKTATYVCNWELNIRTISEQFTTSSEKAFSYHYVDDESALPPDFLNPLDADVTFLNLNLKEVDISVWGGDIVSQILLKEGLCVKFDDLANEKYTQRVLVDLPDLVVRSLAMSASNLNSVYNVKDGESHHFVEVASLLGSSNGFHFGTLYTPPMPTPLSDDTDIYSVLINESVKIEKISKNMLIFDHHGDDGDNYDVWLQTDDDNVSIITGSGINMSNASFVTVSEGDEDDESLSDNDYATIGHNTLIIIDDTDSDYYVNKLELSPDENQYSMFPPKLRRYKQSSLKPSAAQFQSSFLQPPCVSFIPARDEVLSSDEKSQVSFIAFSKLMSENTTSSDEIVPDQSLTTHDEAEEK</sequence>
<dbReference type="EMBL" id="CAJVQB010004474">
    <property type="protein sequence ID" value="CAG8636725.1"/>
    <property type="molecule type" value="Genomic_DNA"/>
</dbReference>
<accession>A0ABN7UN03</accession>
<protein>
    <submittedName>
        <fullName evidence="2">44616_t:CDS:1</fullName>
    </submittedName>
</protein>
<evidence type="ECO:0000313" key="3">
    <source>
        <dbReference type="Proteomes" id="UP000789901"/>
    </source>
</evidence>
<dbReference type="InterPro" id="IPR029636">
    <property type="entry name" value="Csf1"/>
</dbReference>